<protein>
    <submittedName>
        <fullName evidence="2">Uncharacterized protein</fullName>
    </submittedName>
</protein>
<name>A0AA94Y941_9BACE</name>
<keyword evidence="1" id="KW-1133">Transmembrane helix</keyword>
<dbReference type="Proteomes" id="UP001060260">
    <property type="component" value="Chromosome"/>
</dbReference>
<dbReference type="RefSeq" id="WP_153816366.1">
    <property type="nucleotide sequence ID" value="NZ_CABMOQ010000007.1"/>
</dbReference>
<sequence length="56" mass="6224">MNPDPVELSPEVKQKINELKEAGVLVPVIPSKEDDLFLLLIKGLIQSFTVAYFLAL</sequence>
<evidence type="ECO:0000313" key="3">
    <source>
        <dbReference type="Proteomes" id="UP001060260"/>
    </source>
</evidence>
<keyword evidence="1" id="KW-0472">Membrane</keyword>
<dbReference type="EMBL" id="CP103166">
    <property type="protein sequence ID" value="UVQ95858.1"/>
    <property type="molecule type" value="Genomic_DNA"/>
</dbReference>
<proteinExistence type="predicted"/>
<gene>
    <name evidence="2" type="ORF">NXW23_16085</name>
</gene>
<evidence type="ECO:0000313" key="2">
    <source>
        <dbReference type="EMBL" id="UVQ95858.1"/>
    </source>
</evidence>
<dbReference type="AlphaFoldDB" id="A0AA94Y941"/>
<reference evidence="2" key="1">
    <citation type="submission" date="2022-08" db="EMBL/GenBank/DDBJ databases">
        <title>Genome Sequencing of Bacteroides fragilis Group Isolates with Nanopore Technology.</title>
        <authorList>
            <person name="Tisza M.J."/>
            <person name="Smith D."/>
            <person name="Dekker J.P."/>
        </authorList>
    </citation>
    <scope>NUCLEOTIDE SEQUENCE</scope>
    <source>
        <strain evidence="2">BFG-474</strain>
    </source>
</reference>
<feature type="transmembrane region" description="Helical" evidence="1">
    <location>
        <begin position="36"/>
        <end position="55"/>
    </location>
</feature>
<evidence type="ECO:0000256" key="1">
    <source>
        <dbReference type="SAM" id="Phobius"/>
    </source>
</evidence>
<dbReference type="GeneID" id="75114776"/>
<organism evidence="2 3">
    <name type="scientific">Bacteroides caccae</name>
    <dbReference type="NCBI Taxonomy" id="47678"/>
    <lineage>
        <taxon>Bacteria</taxon>
        <taxon>Pseudomonadati</taxon>
        <taxon>Bacteroidota</taxon>
        <taxon>Bacteroidia</taxon>
        <taxon>Bacteroidales</taxon>
        <taxon>Bacteroidaceae</taxon>
        <taxon>Bacteroides</taxon>
    </lineage>
</organism>
<keyword evidence="1" id="KW-0812">Transmembrane</keyword>
<accession>A0AA94Y941</accession>